<dbReference type="PANTHER" id="PTHR30055:SF234">
    <property type="entry name" value="HTH-TYPE TRANSCRIPTIONAL REGULATOR BETI"/>
    <property type="match status" value="1"/>
</dbReference>
<dbReference type="PRINTS" id="PR00455">
    <property type="entry name" value="HTHTETR"/>
</dbReference>
<feature type="DNA-binding region" description="H-T-H motif" evidence="4">
    <location>
        <begin position="35"/>
        <end position="54"/>
    </location>
</feature>
<comment type="caution">
    <text evidence="6">The sequence shown here is derived from an EMBL/GenBank/DDBJ whole genome shotgun (WGS) entry which is preliminary data.</text>
</comment>
<dbReference type="Gene3D" id="1.10.357.10">
    <property type="entry name" value="Tetracycline Repressor, domain 2"/>
    <property type="match status" value="1"/>
</dbReference>
<dbReference type="PANTHER" id="PTHR30055">
    <property type="entry name" value="HTH-TYPE TRANSCRIPTIONAL REGULATOR RUTR"/>
    <property type="match status" value="1"/>
</dbReference>
<dbReference type="Proteomes" id="UP000035265">
    <property type="component" value="Unassembled WGS sequence"/>
</dbReference>
<organism evidence="6 7">
    <name type="scientific">Cellulosimicrobium funkei</name>
    <dbReference type="NCBI Taxonomy" id="264251"/>
    <lineage>
        <taxon>Bacteria</taxon>
        <taxon>Bacillati</taxon>
        <taxon>Actinomycetota</taxon>
        <taxon>Actinomycetes</taxon>
        <taxon>Micrococcales</taxon>
        <taxon>Promicromonosporaceae</taxon>
        <taxon>Cellulosimicrobium</taxon>
    </lineage>
</organism>
<evidence type="ECO:0000256" key="2">
    <source>
        <dbReference type="ARBA" id="ARBA00023125"/>
    </source>
</evidence>
<dbReference type="RefSeq" id="WP_047231534.1">
    <property type="nucleotide sequence ID" value="NZ_JNBQ01000002.1"/>
</dbReference>
<gene>
    <name evidence="6" type="ORF">FB00_04265</name>
</gene>
<dbReference type="InterPro" id="IPR041479">
    <property type="entry name" value="TetR_CgmR_C"/>
</dbReference>
<dbReference type="PATRIC" id="fig|264251.5.peg.880"/>
<sequence length="200" mass="21332">MTGGGQRARRDPVRTRRLLLDAAATALATHGLGVSVDTIARTAGVSKSGLLHHFPTKDDLFVALARDAYERFAREVEAHTEPADLAPGRIMRAYLRASFAALGTDEPTTGYWGVEAQLSVVPAVADVIRANAEDWQERLTADGFDPDVMRLVLLAVTGAEMASGVGAAPASTARRVEEQLLRLTHRADALRGLLDVAPAP</sequence>
<evidence type="ECO:0000313" key="6">
    <source>
        <dbReference type="EMBL" id="KLN36219.1"/>
    </source>
</evidence>
<dbReference type="SUPFAM" id="SSF46689">
    <property type="entry name" value="Homeodomain-like"/>
    <property type="match status" value="1"/>
</dbReference>
<name>A0A0H2KWJ2_9MICO</name>
<keyword evidence="1" id="KW-0805">Transcription regulation</keyword>
<keyword evidence="2 4" id="KW-0238">DNA-binding</keyword>
<dbReference type="GO" id="GO:0003700">
    <property type="term" value="F:DNA-binding transcription factor activity"/>
    <property type="evidence" value="ECO:0007669"/>
    <property type="project" value="TreeGrafter"/>
</dbReference>
<dbReference type="InterPro" id="IPR001647">
    <property type="entry name" value="HTH_TetR"/>
</dbReference>
<evidence type="ECO:0000313" key="7">
    <source>
        <dbReference type="Proteomes" id="UP000035265"/>
    </source>
</evidence>
<proteinExistence type="predicted"/>
<keyword evidence="3" id="KW-0804">Transcription</keyword>
<dbReference type="GO" id="GO:0000976">
    <property type="term" value="F:transcription cis-regulatory region binding"/>
    <property type="evidence" value="ECO:0007669"/>
    <property type="project" value="TreeGrafter"/>
</dbReference>
<reference evidence="6 7" key="1">
    <citation type="submission" date="2014-05" db="EMBL/GenBank/DDBJ databases">
        <title>Cellulosimicrobium funkei U11 genome.</title>
        <authorList>
            <person name="Hu C."/>
            <person name="Gong Y."/>
            <person name="Wan W."/>
            <person name="Jiang M."/>
        </authorList>
    </citation>
    <scope>NUCLEOTIDE SEQUENCE [LARGE SCALE GENOMIC DNA]</scope>
    <source>
        <strain evidence="6 7">U11</strain>
    </source>
</reference>
<dbReference type="InterPro" id="IPR009057">
    <property type="entry name" value="Homeodomain-like_sf"/>
</dbReference>
<evidence type="ECO:0000259" key="5">
    <source>
        <dbReference type="PROSITE" id="PS50977"/>
    </source>
</evidence>
<dbReference type="EMBL" id="JNBQ01000002">
    <property type="protein sequence ID" value="KLN36219.1"/>
    <property type="molecule type" value="Genomic_DNA"/>
</dbReference>
<evidence type="ECO:0000256" key="4">
    <source>
        <dbReference type="PROSITE-ProRule" id="PRU00335"/>
    </source>
</evidence>
<evidence type="ECO:0000256" key="3">
    <source>
        <dbReference type="ARBA" id="ARBA00023163"/>
    </source>
</evidence>
<keyword evidence="7" id="KW-1185">Reference proteome</keyword>
<evidence type="ECO:0000256" key="1">
    <source>
        <dbReference type="ARBA" id="ARBA00023015"/>
    </source>
</evidence>
<protein>
    <recommendedName>
        <fullName evidence="5">HTH tetR-type domain-containing protein</fullName>
    </recommendedName>
</protein>
<accession>A0A0H2KWJ2</accession>
<dbReference type="Pfam" id="PF00440">
    <property type="entry name" value="TetR_N"/>
    <property type="match status" value="1"/>
</dbReference>
<dbReference type="InterPro" id="IPR050109">
    <property type="entry name" value="HTH-type_TetR-like_transc_reg"/>
</dbReference>
<dbReference type="AlphaFoldDB" id="A0A0H2KWJ2"/>
<dbReference type="Pfam" id="PF17937">
    <property type="entry name" value="TetR_C_28"/>
    <property type="match status" value="1"/>
</dbReference>
<dbReference type="PROSITE" id="PS50977">
    <property type="entry name" value="HTH_TETR_2"/>
    <property type="match status" value="1"/>
</dbReference>
<feature type="domain" description="HTH tetR-type" evidence="5">
    <location>
        <begin position="13"/>
        <end position="72"/>
    </location>
</feature>